<reference evidence="4" key="1">
    <citation type="submission" date="2022-07" db="EMBL/GenBank/DDBJ databases">
        <title>Genome Sequence of Agrocybe chaxingu.</title>
        <authorList>
            <person name="Buettner E."/>
        </authorList>
    </citation>
    <scope>NUCLEOTIDE SEQUENCE</scope>
    <source>
        <strain evidence="4">MP-N11</strain>
    </source>
</reference>
<dbReference type="Proteomes" id="UP001148786">
    <property type="component" value="Unassembled WGS sequence"/>
</dbReference>
<dbReference type="GO" id="GO:0005737">
    <property type="term" value="C:cytoplasm"/>
    <property type="evidence" value="ECO:0007669"/>
    <property type="project" value="TreeGrafter"/>
</dbReference>
<dbReference type="GO" id="GO:0010506">
    <property type="term" value="P:regulation of autophagy"/>
    <property type="evidence" value="ECO:0007669"/>
    <property type="project" value="TreeGrafter"/>
</dbReference>
<accession>A0A9W8MTL3</accession>
<dbReference type="AlphaFoldDB" id="A0A9W8MTL3"/>
<dbReference type="SMART" id="SM01302">
    <property type="entry name" value="Raptor_N"/>
    <property type="match status" value="1"/>
</dbReference>
<dbReference type="GO" id="GO:0031931">
    <property type="term" value="C:TORC1 complex"/>
    <property type="evidence" value="ECO:0007669"/>
    <property type="project" value="InterPro"/>
</dbReference>
<dbReference type="PANTHER" id="PTHR12848">
    <property type="entry name" value="REGULATORY-ASSOCIATED PROTEIN OF MTOR"/>
    <property type="match status" value="1"/>
</dbReference>
<keyword evidence="5" id="KW-1185">Reference proteome</keyword>
<comment type="caution">
    <text evidence="4">The sequence shown here is derived from an EMBL/GenBank/DDBJ whole genome shotgun (WGS) entry which is preliminary data.</text>
</comment>
<evidence type="ECO:0000256" key="1">
    <source>
        <dbReference type="ARBA" id="ARBA00022574"/>
    </source>
</evidence>
<dbReference type="InterPro" id="IPR004083">
    <property type="entry name" value="Raptor"/>
</dbReference>
<dbReference type="Pfam" id="PF14538">
    <property type="entry name" value="Raptor_N"/>
    <property type="match status" value="1"/>
</dbReference>
<gene>
    <name evidence="4" type="ORF">NLJ89_g7522</name>
</gene>
<organism evidence="4 5">
    <name type="scientific">Agrocybe chaxingu</name>
    <dbReference type="NCBI Taxonomy" id="84603"/>
    <lineage>
        <taxon>Eukaryota</taxon>
        <taxon>Fungi</taxon>
        <taxon>Dikarya</taxon>
        <taxon>Basidiomycota</taxon>
        <taxon>Agaricomycotina</taxon>
        <taxon>Agaricomycetes</taxon>
        <taxon>Agaricomycetidae</taxon>
        <taxon>Agaricales</taxon>
        <taxon>Agaricineae</taxon>
        <taxon>Strophariaceae</taxon>
        <taxon>Agrocybe</taxon>
    </lineage>
</organism>
<dbReference type="PRINTS" id="PR01547">
    <property type="entry name" value="YEAST176DUF"/>
</dbReference>
<dbReference type="GO" id="GO:0031929">
    <property type="term" value="P:TOR signaling"/>
    <property type="evidence" value="ECO:0007669"/>
    <property type="project" value="InterPro"/>
</dbReference>
<feature type="domain" description="Raptor N-terminal CASPase-like" evidence="3">
    <location>
        <begin position="37"/>
        <end position="148"/>
    </location>
</feature>
<keyword evidence="2" id="KW-0677">Repeat</keyword>
<keyword evidence="1" id="KW-0853">WD repeat</keyword>
<dbReference type="GO" id="GO:0071230">
    <property type="term" value="P:cellular response to amino acid stimulus"/>
    <property type="evidence" value="ECO:0007669"/>
    <property type="project" value="TreeGrafter"/>
</dbReference>
<dbReference type="InterPro" id="IPR029347">
    <property type="entry name" value="Raptor_N"/>
</dbReference>
<dbReference type="GO" id="GO:0030674">
    <property type="term" value="F:protein-macromolecule adaptor activity"/>
    <property type="evidence" value="ECO:0007669"/>
    <property type="project" value="TreeGrafter"/>
</dbReference>
<sequence>MATAAQKVERHLTCGNPTPGPPWSSKNLAWRGSSPGKLKTANAVLVVCLNIDVDPPDIVKTNPCAVLECWVDPHTMPSQKALEAISIGPNLQHQFELNLKIVYKPLFDPASDELRKFCTTLRKQAKDDAVLFYHSGHGVPKPTASGEL</sequence>
<protein>
    <recommendedName>
        <fullName evidence="3">Raptor N-terminal CASPase-like domain-containing protein</fullName>
    </recommendedName>
</protein>
<dbReference type="PANTHER" id="PTHR12848:SF16">
    <property type="entry name" value="REGULATORY-ASSOCIATED PROTEIN OF MTOR"/>
    <property type="match status" value="1"/>
</dbReference>
<evidence type="ECO:0000256" key="2">
    <source>
        <dbReference type="ARBA" id="ARBA00022737"/>
    </source>
</evidence>
<evidence type="ECO:0000313" key="4">
    <source>
        <dbReference type="EMBL" id="KAJ3505235.1"/>
    </source>
</evidence>
<name>A0A9W8MTL3_9AGAR</name>
<dbReference type="GO" id="GO:0030307">
    <property type="term" value="P:positive regulation of cell growth"/>
    <property type="evidence" value="ECO:0007669"/>
    <property type="project" value="TreeGrafter"/>
</dbReference>
<dbReference type="EMBL" id="JANKHO010000907">
    <property type="protein sequence ID" value="KAJ3505235.1"/>
    <property type="molecule type" value="Genomic_DNA"/>
</dbReference>
<dbReference type="OrthoDB" id="10262360at2759"/>
<dbReference type="GO" id="GO:0009267">
    <property type="term" value="P:cellular response to starvation"/>
    <property type="evidence" value="ECO:0007669"/>
    <property type="project" value="TreeGrafter"/>
</dbReference>
<evidence type="ECO:0000313" key="5">
    <source>
        <dbReference type="Proteomes" id="UP001148786"/>
    </source>
</evidence>
<proteinExistence type="predicted"/>
<evidence type="ECO:0000259" key="3">
    <source>
        <dbReference type="SMART" id="SM01302"/>
    </source>
</evidence>